<organism evidence="9">
    <name type="scientific">freshwater metagenome</name>
    <dbReference type="NCBI Taxonomy" id="449393"/>
    <lineage>
        <taxon>unclassified sequences</taxon>
        <taxon>metagenomes</taxon>
        <taxon>ecological metagenomes</taxon>
    </lineage>
</organism>
<keyword evidence="3" id="KW-1003">Cell membrane</keyword>
<dbReference type="GO" id="GO:0005886">
    <property type="term" value="C:plasma membrane"/>
    <property type="evidence" value="ECO:0007669"/>
    <property type="project" value="UniProtKB-SubCell"/>
</dbReference>
<dbReference type="Pfam" id="PF00528">
    <property type="entry name" value="BPD_transp_1"/>
    <property type="match status" value="1"/>
</dbReference>
<reference evidence="9" key="1">
    <citation type="submission" date="2020-05" db="EMBL/GenBank/DDBJ databases">
        <authorList>
            <person name="Chiriac C."/>
            <person name="Salcher M."/>
            <person name="Ghai R."/>
            <person name="Kavagutti S V."/>
        </authorList>
    </citation>
    <scope>NUCLEOTIDE SEQUENCE</scope>
</reference>
<keyword evidence="2" id="KW-0813">Transport</keyword>
<evidence type="ECO:0000256" key="6">
    <source>
        <dbReference type="ARBA" id="ARBA00023136"/>
    </source>
</evidence>
<feature type="transmembrane region" description="Helical" evidence="7">
    <location>
        <begin position="94"/>
        <end position="115"/>
    </location>
</feature>
<feature type="transmembrane region" description="Helical" evidence="7">
    <location>
        <begin position="121"/>
        <end position="142"/>
    </location>
</feature>
<dbReference type="PANTHER" id="PTHR30151">
    <property type="entry name" value="ALKANE SULFONATE ABC TRANSPORTER-RELATED, MEMBRANE SUBUNIT"/>
    <property type="match status" value="1"/>
</dbReference>
<dbReference type="InterPro" id="IPR035906">
    <property type="entry name" value="MetI-like_sf"/>
</dbReference>
<feature type="transmembrane region" description="Helical" evidence="7">
    <location>
        <begin position="172"/>
        <end position="199"/>
    </location>
</feature>
<proteinExistence type="predicted"/>
<dbReference type="GO" id="GO:0055085">
    <property type="term" value="P:transmembrane transport"/>
    <property type="evidence" value="ECO:0007669"/>
    <property type="project" value="InterPro"/>
</dbReference>
<comment type="subcellular location">
    <subcellularLocation>
        <location evidence="1">Cell membrane</location>
        <topology evidence="1">Multi-pass membrane protein</topology>
    </subcellularLocation>
</comment>
<keyword evidence="5 7" id="KW-1133">Transmembrane helix</keyword>
<gene>
    <name evidence="9" type="ORF">UFOPK2342_00814</name>
    <name evidence="10" type="ORF">UFOPK2423_01074</name>
</gene>
<dbReference type="CDD" id="cd06261">
    <property type="entry name" value="TM_PBP2"/>
    <property type="match status" value="1"/>
</dbReference>
<evidence type="ECO:0000313" key="9">
    <source>
        <dbReference type="EMBL" id="CAB4676446.1"/>
    </source>
</evidence>
<evidence type="ECO:0000256" key="5">
    <source>
        <dbReference type="ARBA" id="ARBA00022989"/>
    </source>
</evidence>
<dbReference type="EMBL" id="CAEZXB010000012">
    <property type="protein sequence ID" value="CAB4676446.1"/>
    <property type="molecule type" value="Genomic_DNA"/>
</dbReference>
<evidence type="ECO:0000256" key="1">
    <source>
        <dbReference type="ARBA" id="ARBA00004651"/>
    </source>
</evidence>
<protein>
    <submittedName>
        <fullName evidence="9">Unannotated protein</fullName>
    </submittedName>
</protein>
<evidence type="ECO:0000313" key="10">
    <source>
        <dbReference type="EMBL" id="CAB4699157.1"/>
    </source>
</evidence>
<dbReference type="PANTHER" id="PTHR30151:SF38">
    <property type="entry name" value="ALIPHATIC SULFONATES TRANSPORT PERMEASE PROTEIN SSUC-RELATED"/>
    <property type="match status" value="1"/>
</dbReference>
<feature type="transmembrane region" description="Helical" evidence="7">
    <location>
        <begin position="9"/>
        <end position="25"/>
    </location>
</feature>
<dbReference type="Gene3D" id="1.10.3720.10">
    <property type="entry name" value="MetI-like"/>
    <property type="match status" value="1"/>
</dbReference>
<keyword evidence="6 7" id="KW-0472">Membrane</keyword>
<evidence type="ECO:0000259" key="8">
    <source>
        <dbReference type="PROSITE" id="PS50928"/>
    </source>
</evidence>
<feature type="transmembrane region" description="Helical" evidence="7">
    <location>
        <begin position="219"/>
        <end position="240"/>
    </location>
</feature>
<dbReference type="InterPro" id="IPR000515">
    <property type="entry name" value="MetI-like"/>
</dbReference>
<dbReference type="PROSITE" id="PS50928">
    <property type="entry name" value="ABC_TM1"/>
    <property type="match status" value="1"/>
</dbReference>
<evidence type="ECO:0000256" key="2">
    <source>
        <dbReference type="ARBA" id="ARBA00022448"/>
    </source>
</evidence>
<evidence type="ECO:0000256" key="7">
    <source>
        <dbReference type="SAM" id="Phobius"/>
    </source>
</evidence>
<accession>A0A6J6MRN7</accession>
<dbReference type="AlphaFoldDB" id="A0A6J6MRN7"/>
<feature type="domain" description="ABC transmembrane type-1" evidence="8">
    <location>
        <begin position="57"/>
        <end position="237"/>
    </location>
</feature>
<sequence length="250" mass="26810">MRFANPKNWLWLISLGGSILIWQLVSVNLNDRPFPSASKISNALWAMLQTGEFWGDLGVTFLIAMVGLIIGIVLAVPLGLLVGLNEFAFRSTKFILDFLKVIPPIVVLPLVLLMFGTTIKFSITLVVFGVLFSVIVQATYGVRDTDPVLLDTLSAFNASKYARLKYAVLPSALPFIATGTKIATSAAVIVSIVTGLVGSGPGLGHSLSVAETGGNFPNVYAYVVVLGVVGILVNMLVSAIDKRIIFWRGK</sequence>
<feature type="transmembrane region" description="Helical" evidence="7">
    <location>
        <begin position="57"/>
        <end position="82"/>
    </location>
</feature>
<evidence type="ECO:0000256" key="3">
    <source>
        <dbReference type="ARBA" id="ARBA00022475"/>
    </source>
</evidence>
<name>A0A6J6MRN7_9ZZZZ</name>
<dbReference type="SUPFAM" id="SSF161098">
    <property type="entry name" value="MetI-like"/>
    <property type="match status" value="1"/>
</dbReference>
<dbReference type="EMBL" id="CAEZXN010000023">
    <property type="protein sequence ID" value="CAB4699157.1"/>
    <property type="molecule type" value="Genomic_DNA"/>
</dbReference>
<keyword evidence="4 7" id="KW-0812">Transmembrane</keyword>
<evidence type="ECO:0000256" key="4">
    <source>
        <dbReference type="ARBA" id="ARBA00022692"/>
    </source>
</evidence>